<evidence type="ECO:0008006" key="3">
    <source>
        <dbReference type="Google" id="ProtNLM"/>
    </source>
</evidence>
<dbReference type="PANTHER" id="PTHR47756">
    <property type="entry name" value="BLL6612 PROTEIN-RELATED"/>
    <property type="match status" value="1"/>
</dbReference>
<evidence type="ECO:0000313" key="1">
    <source>
        <dbReference type="EMBL" id="GAA4637013.1"/>
    </source>
</evidence>
<name>A0ABP8URM8_9ACTN</name>
<dbReference type="Proteomes" id="UP001501442">
    <property type="component" value="Unassembled WGS sequence"/>
</dbReference>
<keyword evidence="2" id="KW-1185">Reference proteome</keyword>
<dbReference type="EMBL" id="BAABHK010000018">
    <property type="protein sequence ID" value="GAA4637013.1"/>
    <property type="molecule type" value="Genomic_DNA"/>
</dbReference>
<evidence type="ECO:0000313" key="2">
    <source>
        <dbReference type="Proteomes" id="UP001501442"/>
    </source>
</evidence>
<proteinExistence type="predicted"/>
<accession>A0ABP8URM8</accession>
<reference evidence="2" key="1">
    <citation type="journal article" date="2019" name="Int. J. Syst. Evol. Microbiol.">
        <title>The Global Catalogue of Microorganisms (GCM) 10K type strain sequencing project: providing services to taxonomists for standard genome sequencing and annotation.</title>
        <authorList>
            <consortium name="The Broad Institute Genomics Platform"/>
            <consortium name="The Broad Institute Genome Sequencing Center for Infectious Disease"/>
            <person name="Wu L."/>
            <person name="Ma J."/>
        </authorList>
    </citation>
    <scope>NUCLEOTIDE SEQUENCE [LARGE SCALE GENOMIC DNA]</scope>
    <source>
        <strain evidence="2">JCM 17939</strain>
    </source>
</reference>
<protein>
    <recommendedName>
        <fullName evidence="3">RNA polymerase subunit sigma-24</fullName>
    </recommendedName>
</protein>
<gene>
    <name evidence="1" type="ORF">GCM10023196_089160</name>
</gene>
<dbReference type="PANTHER" id="PTHR47756:SF1">
    <property type="entry name" value="BLL0085 PROTEIN"/>
    <property type="match status" value="1"/>
</dbReference>
<comment type="caution">
    <text evidence="1">The sequence shown here is derived from an EMBL/GenBank/DDBJ whole genome shotgun (WGS) entry which is preliminary data.</text>
</comment>
<sequence>MRATPVAAYGPDRGLEIVEGLTGEPALKGYHLLPSVRGDLLERLGRRDEARAEFERAASLTRNDRERMVLLERAAACGPE</sequence>
<organism evidence="1 2">
    <name type="scientific">Actinoallomurus vinaceus</name>
    <dbReference type="NCBI Taxonomy" id="1080074"/>
    <lineage>
        <taxon>Bacteria</taxon>
        <taxon>Bacillati</taxon>
        <taxon>Actinomycetota</taxon>
        <taxon>Actinomycetes</taxon>
        <taxon>Streptosporangiales</taxon>
        <taxon>Thermomonosporaceae</taxon>
        <taxon>Actinoallomurus</taxon>
    </lineage>
</organism>